<keyword evidence="3" id="KW-1185">Reference proteome</keyword>
<evidence type="ECO:0000313" key="2">
    <source>
        <dbReference type="EMBL" id="MBP2401715.1"/>
    </source>
</evidence>
<keyword evidence="1" id="KW-0472">Membrane</keyword>
<dbReference type="PANTHER" id="PTHR43422">
    <property type="entry name" value="THIAMINE THIAZOLE SYNTHASE"/>
    <property type="match status" value="1"/>
</dbReference>
<organism evidence="2 3">
    <name type="scientific">Streptomyces syringium</name>
    <dbReference type="NCBI Taxonomy" id="76729"/>
    <lineage>
        <taxon>Bacteria</taxon>
        <taxon>Bacillati</taxon>
        <taxon>Actinomycetota</taxon>
        <taxon>Actinomycetes</taxon>
        <taxon>Kitasatosporales</taxon>
        <taxon>Streptomycetaceae</taxon>
        <taxon>Streptomyces</taxon>
    </lineage>
</organism>
<keyword evidence="1" id="KW-0812">Transmembrane</keyword>
<dbReference type="Pfam" id="PF12831">
    <property type="entry name" value="FAD_oxidored"/>
    <property type="match status" value="1"/>
</dbReference>
<dbReference type="RefSeq" id="WP_209514230.1">
    <property type="nucleotide sequence ID" value="NZ_JAGIOH010000001.1"/>
</dbReference>
<accession>A0ABS4XZA6</accession>
<dbReference type="Gene3D" id="3.50.50.60">
    <property type="entry name" value="FAD/NAD(P)-binding domain"/>
    <property type="match status" value="1"/>
</dbReference>
<comment type="caution">
    <text evidence="2">The sequence shown here is derived from an EMBL/GenBank/DDBJ whole genome shotgun (WGS) entry which is preliminary data.</text>
</comment>
<gene>
    <name evidence="2" type="ORF">JO379_001184</name>
</gene>
<dbReference type="InterPro" id="IPR036188">
    <property type="entry name" value="FAD/NAD-bd_sf"/>
</dbReference>
<name>A0ABS4XZA6_9ACTN</name>
<proteinExistence type="predicted"/>
<keyword evidence="1" id="KW-1133">Transmembrane helix</keyword>
<feature type="transmembrane region" description="Helical" evidence="1">
    <location>
        <begin position="21"/>
        <end position="38"/>
    </location>
</feature>
<dbReference type="SUPFAM" id="SSF51905">
    <property type="entry name" value="FAD/NAD(P)-binding domain"/>
    <property type="match status" value="1"/>
</dbReference>
<dbReference type="Proteomes" id="UP001519291">
    <property type="component" value="Unassembled WGS sequence"/>
</dbReference>
<dbReference type="EMBL" id="JAGIOH010000001">
    <property type="protein sequence ID" value="MBP2401715.1"/>
    <property type="molecule type" value="Genomic_DNA"/>
</dbReference>
<dbReference type="PANTHER" id="PTHR43422:SF3">
    <property type="entry name" value="THIAMINE THIAZOLE SYNTHASE"/>
    <property type="match status" value="1"/>
</dbReference>
<protein>
    <submittedName>
        <fullName evidence="2">2-polyprenyl-6-methoxyphenol hydroxylase-like FAD-dependent oxidoreductase</fullName>
    </submittedName>
</protein>
<evidence type="ECO:0000313" key="3">
    <source>
        <dbReference type="Proteomes" id="UP001519291"/>
    </source>
</evidence>
<dbReference type="GeneID" id="91568043"/>
<evidence type="ECO:0000256" key="1">
    <source>
        <dbReference type="SAM" id="Phobius"/>
    </source>
</evidence>
<sequence length="479" mass="50391">MSDPNSGGTARRTGTGRVRRAVVLGGGMAGMLAAAALADRADEVVVVDRDRMPAGAGSRKGLPQARHAHLLMAGGARAVETLLPGTTDRWTAAGARRIAVPTGLVVLGPHGWFPRRPETHFMMACTRDLLDLVVREQVLARPGITLREGTEAVGLTGGAGRVTGVRVRDTGTDAAAGTIGAGLVVDACGRGSRAARLLVELGLPAVREETVDAGLVYATRIFRAPAGSEDFPLVTVQADARARVPGRGATLVPIEGGRWLVTASGTRGGEPSREAEAFEPFLRTLRHPLIADLIAGAEPLTDVYLTRSTVNRRRYFERLPAWPEGFVVLGDALAQFNPVYGQGMSVAAQSAVALRDLLGERDPAAPGLARSVQRSVARVAGGAWDLATGEDINYPGAIGPRPPVAARLLRGYFMRLMRTSTVNPRVLRHLMAVMTLSAPMTDLVRPEVVLGVLRGPGRAARTGPTITPDELALCGPDTS</sequence>
<reference evidence="2 3" key="1">
    <citation type="submission" date="2021-03" db="EMBL/GenBank/DDBJ databases">
        <title>Sequencing the genomes of 1000 actinobacteria strains.</title>
        <authorList>
            <person name="Klenk H.-P."/>
        </authorList>
    </citation>
    <scope>NUCLEOTIDE SEQUENCE [LARGE SCALE GENOMIC DNA]</scope>
    <source>
        <strain evidence="2 3">DSM 41480</strain>
    </source>
</reference>